<dbReference type="HOGENOM" id="CLU_2484938_0_0_1"/>
<evidence type="ECO:0000313" key="2">
    <source>
        <dbReference type="Proteomes" id="UP000024376"/>
    </source>
</evidence>
<protein>
    <submittedName>
        <fullName evidence="1">Uncharacterized protein</fullName>
    </submittedName>
</protein>
<name>A0A024S9P0_HYPJR</name>
<gene>
    <name evidence="1" type="ORF">M419DRAFT_123383</name>
</gene>
<dbReference type="Proteomes" id="UP000024376">
    <property type="component" value="Unassembled WGS sequence"/>
</dbReference>
<reference evidence="2" key="1">
    <citation type="journal article" date="2013" name="Ind. Biotechnol.">
        <title>Comparative genomics analysis of Trichoderma reesei strains.</title>
        <authorList>
            <person name="Koike H."/>
            <person name="Aerts A."/>
            <person name="LaButti K."/>
            <person name="Grigoriev I.V."/>
            <person name="Baker S.E."/>
        </authorList>
    </citation>
    <scope>NUCLEOTIDE SEQUENCE [LARGE SCALE GENOMIC DNA]</scope>
    <source>
        <strain evidence="2">ATCC 56765 / BCRC 32924 / NRRL 11460 / Rut C-30</strain>
    </source>
</reference>
<dbReference type="KEGG" id="trr:M419DRAFT_123383"/>
<evidence type="ECO:0000313" key="1">
    <source>
        <dbReference type="EMBL" id="ETS01778.1"/>
    </source>
</evidence>
<proteinExistence type="predicted"/>
<dbReference type="AlphaFoldDB" id="A0A024S9P0"/>
<sequence length="87" mass="9795">MTSSVTETSILLQVSLWFFLFFSVLPAQRLLTPELSQITPINQEARRRNQLLKQTMAHETTRDFLIPLKVDSSSSISCRLVVSPSSG</sequence>
<organism evidence="1 2">
    <name type="scientific">Hypocrea jecorina (strain ATCC 56765 / BCRC 32924 / NRRL 11460 / Rut C-30)</name>
    <name type="common">Trichoderma reesei</name>
    <dbReference type="NCBI Taxonomy" id="1344414"/>
    <lineage>
        <taxon>Eukaryota</taxon>
        <taxon>Fungi</taxon>
        <taxon>Dikarya</taxon>
        <taxon>Ascomycota</taxon>
        <taxon>Pezizomycotina</taxon>
        <taxon>Sordariomycetes</taxon>
        <taxon>Hypocreomycetidae</taxon>
        <taxon>Hypocreales</taxon>
        <taxon>Hypocreaceae</taxon>
        <taxon>Trichoderma</taxon>
    </lineage>
</organism>
<accession>A0A024S9P0</accession>
<dbReference type="EMBL" id="KI911147">
    <property type="protein sequence ID" value="ETS01778.1"/>
    <property type="molecule type" value="Genomic_DNA"/>
</dbReference>